<dbReference type="Gene3D" id="1.25.10.10">
    <property type="entry name" value="Leucine-rich Repeat Variant"/>
    <property type="match status" value="1"/>
</dbReference>
<dbReference type="GO" id="GO:0020037">
    <property type="term" value="F:heme binding"/>
    <property type="evidence" value="ECO:0007669"/>
    <property type="project" value="InterPro"/>
</dbReference>
<dbReference type="Gene3D" id="2.60.120.260">
    <property type="entry name" value="Galactose-binding domain-like"/>
    <property type="match status" value="1"/>
</dbReference>
<keyword evidence="2 4" id="KW-0479">Metal-binding</keyword>
<dbReference type="InterPro" id="IPR036909">
    <property type="entry name" value="Cyt_c-like_dom_sf"/>
</dbReference>
<dbReference type="InterPro" id="IPR011042">
    <property type="entry name" value="6-blade_b-propeller_TolB-like"/>
</dbReference>
<dbReference type="AlphaFoldDB" id="A0A1M7Z4Y1"/>
<dbReference type="GO" id="GO:0009055">
    <property type="term" value="F:electron transfer activity"/>
    <property type="evidence" value="ECO:0007669"/>
    <property type="project" value="InterPro"/>
</dbReference>
<organism evidence="7 8">
    <name type="scientific">Algoriphagus zhangzhouensis</name>
    <dbReference type="NCBI Taxonomy" id="1073327"/>
    <lineage>
        <taxon>Bacteria</taxon>
        <taxon>Pseudomonadati</taxon>
        <taxon>Bacteroidota</taxon>
        <taxon>Cytophagia</taxon>
        <taxon>Cytophagales</taxon>
        <taxon>Cyclobacteriaceae</taxon>
        <taxon>Algoriphagus</taxon>
    </lineage>
</organism>
<dbReference type="PROSITE" id="PS51007">
    <property type="entry name" value="CYTC"/>
    <property type="match status" value="1"/>
</dbReference>
<dbReference type="InterPro" id="IPR011041">
    <property type="entry name" value="Quinoprot_gluc/sorb_DH_b-prop"/>
</dbReference>
<dbReference type="Pfam" id="PF00034">
    <property type="entry name" value="Cytochrom_C"/>
    <property type="match status" value="1"/>
</dbReference>
<dbReference type="SUPFAM" id="SSF49785">
    <property type="entry name" value="Galactose-binding domain-like"/>
    <property type="match status" value="1"/>
</dbReference>
<dbReference type="InterPro" id="IPR011989">
    <property type="entry name" value="ARM-like"/>
</dbReference>
<evidence type="ECO:0000313" key="7">
    <source>
        <dbReference type="EMBL" id="SHO59998.1"/>
    </source>
</evidence>
<feature type="domain" description="F5/8 type C" evidence="5">
    <location>
        <begin position="757"/>
        <end position="898"/>
    </location>
</feature>
<evidence type="ECO:0000313" key="8">
    <source>
        <dbReference type="Proteomes" id="UP000184609"/>
    </source>
</evidence>
<dbReference type="SUPFAM" id="SSF50952">
    <property type="entry name" value="Soluble quinoprotein glucose dehydrogenase"/>
    <property type="match status" value="1"/>
</dbReference>
<dbReference type="InterPro" id="IPR016024">
    <property type="entry name" value="ARM-type_fold"/>
</dbReference>
<dbReference type="InterPro" id="IPR000421">
    <property type="entry name" value="FA58C"/>
</dbReference>
<keyword evidence="1 4" id="KW-0349">Heme</keyword>
<dbReference type="RefSeq" id="WP_073570164.1">
    <property type="nucleotide sequence ID" value="NZ_FRXN01000001.1"/>
</dbReference>
<dbReference type="InterPro" id="IPR009056">
    <property type="entry name" value="Cyt_c-like_dom"/>
</dbReference>
<evidence type="ECO:0000256" key="3">
    <source>
        <dbReference type="ARBA" id="ARBA00023004"/>
    </source>
</evidence>
<gene>
    <name evidence="7" type="ORF">SAMN04488108_0504</name>
</gene>
<reference evidence="8" key="1">
    <citation type="submission" date="2016-12" db="EMBL/GenBank/DDBJ databases">
        <authorList>
            <person name="Varghese N."/>
            <person name="Submissions S."/>
        </authorList>
    </citation>
    <scope>NUCLEOTIDE SEQUENCE [LARGE SCALE GENOMIC DNA]</scope>
    <source>
        <strain evidence="8">DSM 25035</strain>
    </source>
</reference>
<sequence>MRFSNKALVVSALISGIAFSCEQKRSPFDVSPAESMDPSRLEEPYPEVQLPEGIDMESPIWKGIDLSPKPPVVPVSANEQKKSFVLHPGYQIDPVLSEPQIKEPAAIQFDGNGRMYVLELRTYMQDLDANGELLPTSQISRWEDLDDDGVYETGTVFLDSLVFPRYVVPFGPNSILSMESNEDHVYKYTDTDGDGQADKKELFASGLGRSGNVEHQTSFLTWTLDNWMYSTYNSKRIRWTPSGVVIQEPSGNPWGQWGVTQDNYGQQWFQDGAGGVPQGFQFPIVYGNFNVKGGLKEGFREPFSLVKLFDFQPGMQEAKPDGSLRNVTGAAGNDVFRGDRLPSDLVGQYIYGEPVGRIIRRIETEKVEGLSYLQNVYREEKSEFIQSTDPLFRPVDMATAPDGTLYIVDMYRGIIQEGEWTQDGSYLRTKIQQYQMDDVIGNGRIWRLSYEGMPRNTEKPRMYDQTSAELVKHLEHPNGWWRDMAQQIMVMRQDKSIAPALEEMAKNSENELARIHAIWTLEGLGELKAEMVQSLVNDSSPKIQMQAMRAGETLYKYGNKSLAELYREGTKDPDVDVALQALLSAYILNIDEVESLIQTTMKSNPANGIQVIGAQLLEKMEEAKKAANTKFAPEEQALFVQGKSIFDSYCSTCHGPKGLGSPAGEGKLIAPAFSGSPRIQGHPEYAVKTLLHGLTGDIEGKMYEGVMIAMNSNDDKYIASVISYIRNDFGNNGSFVTPEFVAKIRQETADKEGMYTYEELSAGIPKALTAMDTWKATASSTALRGVGSTRDASYAFSFKGWKTDSNQEAGMWFQVELPEAKILTEVQFDSGNEEFPVEYQVMVSNDGTEWTAVTKEVGIPGVNSSSWDASEAFRYLKIQTTQGGDKAWFMKNLTLFARLL</sequence>
<evidence type="ECO:0000259" key="6">
    <source>
        <dbReference type="PROSITE" id="PS51007"/>
    </source>
</evidence>
<dbReference type="PROSITE" id="PS51257">
    <property type="entry name" value="PROKAR_LIPOPROTEIN"/>
    <property type="match status" value="1"/>
</dbReference>
<dbReference type="Pfam" id="PF23500">
    <property type="entry name" value="DUF7133"/>
    <property type="match status" value="1"/>
</dbReference>
<dbReference type="PANTHER" id="PTHR33546:SF1">
    <property type="entry name" value="LARGE, MULTIFUNCTIONAL SECRETED PROTEIN"/>
    <property type="match status" value="1"/>
</dbReference>
<feature type="domain" description="Cytochrome c" evidence="6">
    <location>
        <begin position="637"/>
        <end position="729"/>
    </location>
</feature>
<evidence type="ECO:0000256" key="2">
    <source>
        <dbReference type="ARBA" id="ARBA00022723"/>
    </source>
</evidence>
<dbReference type="PANTHER" id="PTHR33546">
    <property type="entry name" value="LARGE, MULTIFUNCTIONAL SECRETED PROTEIN-RELATED"/>
    <property type="match status" value="1"/>
</dbReference>
<dbReference type="Pfam" id="PF00754">
    <property type="entry name" value="F5_F8_type_C"/>
    <property type="match status" value="1"/>
</dbReference>
<evidence type="ECO:0000256" key="4">
    <source>
        <dbReference type="PROSITE-ProRule" id="PRU00433"/>
    </source>
</evidence>
<dbReference type="EMBL" id="FRXN01000001">
    <property type="protein sequence ID" value="SHO59998.1"/>
    <property type="molecule type" value="Genomic_DNA"/>
</dbReference>
<dbReference type="InterPro" id="IPR055557">
    <property type="entry name" value="DUF7133"/>
</dbReference>
<keyword evidence="3 4" id="KW-0408">Iron</keyword>
<evidence type="ECO:0000259" key="5">
    <source>
        <dbReference type="PROSITE" id="PS50022"/>
    </source>
</evidence>
<dbReference type="STRING" id="1073327.SAMN04488108_0504"/>
<keyword evidence="8" id="KW-1185">Reference proteome</keyword>
<dbReference type="Proteomes" id="UP000184609">
    <property type="component" value="Unassembled WGS sequence"/>
</dbReference>
<dbReference type="OrthoDB" id="9808161at2"/>
<dbReference type="GO" id="GO:0046872">
    <property type="term" value="F:metal ion binding"/>
    <property type="evidence" value="ECO:0007669"/>
    <property type="project" value="UniProtKB-KW"/>
</dbReference>
<name>A0A1M7Z4Y1_9BACT</name>
<proteinExistence type="predicted"/>
<dbReference type="Gene3D" id="1.10.760.10">
    <property type="entry name" value="Cytochrome c-like domain"/>
    <property type="match status" value="1"/>
</dbReference>
<dbReference type="InterPro" id="IPR008979">
    <property type="entry name" value="Galactose-bd-like_sf"/>
</dbReference>
<accession>A0A1M7Z4Y1</accession>
<evidence type="ECO:0000256" key="1">
    <source>
        <dbReference type="ARBA" id="ARBA00022617"/>
    </source>
</evidence>
<dbReference type="SUPFAM" id="SSF48371">
    <property type="entry name" value="ARM repeat"/>
    <property type="match status" value="1"/>
</dbReference>
<dbReference type="PROSITE" id="PS50022">
    <property type="entry name" value="FA58C_3"/>
    <property type="match status" value="1"/>
</dbReference>
<protein>
    <submittedName>
        <fullName evidence="7">Cytochrome c</fullName>
    </submittedName>
</protein>
<dbReference type="Gene3D" id="2.120.10.30">
    <property type="entry name" value="TolB, C-terminal domain"/>
    <property type="match status" value="1"/>
</dbReference>
<dbReference type="SUPFAM" id="SSF46626">
    <property type="entry name" value="Cytochrome c"/>
    <property type="match status" value="1"/>
</dbReference>